<feature type="domain" description="O-methyltransferase C-terminal" evidence="4">
    <location>
        <begin position="250"/>
        <end position="393"/>
    </location>
</feature>
<dbReference type="SUPFAM" id="SSF53335">
    <property type="entry name" value="S-adenosyl-L-methionine-dependent methyltransferases"/>
    <property type="match status" value="1"/>
</dbReference>
<dbReference type="Gene3D" id="1.10.10.10">
    <property type="entry name" value="Winged helix-like DNA-binding domain superfamily/Winged helix DNA-binding domain"/>
    <property type="match status" value="1"/>
</dbReference>
<comment type="caution">
    <text evidence="6">The sequence shown here is derived from an EMBL/GenBank/DDBJ whole genome shotgun (WGS) entry which is preliminary data.</text>
</comment>
<dbReference type="AlphaFoldDB" id="A0AAE0WX59"/>
<evidence type="ECO:0000256" key="1">
    <source>
        <dbReference type="ARBA" id="ARBA00022603"/>
    </source>
</evidence>
<accession>A0AAE0WX59</accession>
<dbReference type="PROSITE" id="PS51683">
    <property type="entry name" value="SAM_OMT_II"/>
    <property type="match status" value="1"/>
</dbReference>
<organism evidence="6 7">
    <name type="scientific">Recurvomyces mirabilis</name>
    <dbReference type="NCBI Taxonomy" id="574656"/>
    <lineage>
        <taxon>Eukaryota</taxon>
        <taxon>Fungi</taxon>
        <taxon>Dikarya</taxon>
        <taxon>Ascomycota</taxon>
        <taxon>Pezizomycotina</taxon>
        <taxon>Dothideomycetes</taxon>
        <taxon>Dothideomycetidae</taxon>
        <taxon>Mycosphaerellales</taxon>
        <taxon>Teratosphaeriaceae</taxon>
        <taxon>Recurvomyces</taxon>
    </lineage>
</organism>
<dbReference type="GO" id="GO:0008171">
    <property type="term" value="F:O-methyltransferase activity"/>
    <property type="evidence" value="ECO:0007669"/>
    <property type="project" value="InterPro"/>
</dbReference>
<dbReference type="PANTHER" id="PTHR43712">
    <property type="entry name" value="PUTATIVE (AFU_ORTHOLOGUE AFUA_4G14580)-RELATED"/>
    <property type="match status" value="1"/>
</dbReference>
<dbReference type="GO" id="GO:0032259">
    <property type="term" value="P:methylation"/>
    <property type="evidence" value="ECO:0007669"/>
    <property type="project" value="UniProtKB-KW"/>
</dbReference>
<dbReference type="InterPro" id="IPR036390">
    <property type="entry name" value="WH_DNA-bd_sf"/>
</dbReference>
<dbReference type="EMBL" id="JAUTXT010000002">
    <property type="protein sequence ID" value="KAK3679514.1"/>
    <property type="molecule type" value="Genomic_DNA"/>
</dbReference>
<proteinExistence type="predicted"/>
<dbReference type="PANTHER" id="PTHR43712:SF1">
    <property type="entry name" value="HYPOTHETICAL O-METHYLTRANSFERASE (EUROFUNG)-RELATED"/>
    <property type="match status" value="1"/>
</dbReference>
<dbReference type="Pfam" id="PF08100">
    <property type="entry name" value="Dimerisation"/>
    <property type="match status" value="1"/>
</dbReference>
<dbReference type="GO" id="GO:0046983">
    <property type="term" value="F:protein dimerization activity"/>
    <property type="evidence" value="ECO:0007669"/>
    <property type="project" value="InterPro"/>
</dbReference>
<dbReference type="Gene3D" id="3.40.50.150">
    <property type="entry name" value="Vaccinia Virus protein VP39"/>
    <property type="match status" value="1"/>
</dbReference>
<dbReference type="InterPro" id="IPR036388">
    <property type="entry name" value="WH-like_DNA-bd_sf"/>
</dbReference>
<dbReference type="Pfam" id="PF00891">
    <property type="entry name" value="Methyltransf_2"/>
    <property type="match status" value="1"/>
</dbReference>
<evidence type="ECO:0008006" key="8">
    <source>
        <dbReference type="Google" id="ProtNLM"/>
    </source>
</evidence>
<dbReference type="InterPro" id="IPR001077">
    <property type="entry name" value="COMT_C"/>
</dbReference>
<gene>
    <name evidence="6" type="ORF">LTR78_001075</name>
</gene>
<evidence type="ECO:0000256" key="3">
    <source>
        <dbReference type="ARBA" id="ARBA00022691"/>
    </source>
</evidence>
<keyword evidence="1" id="KW-0489">Methyltransferase</keyword>
<name>A0AAE0WX59_9PEZI</name>
<keyword evidence="2" id="KW-0808">Transferase</keyword>
<dbReference type="SUPFAM" id="SSF46785">
    <property type="entry name" value="Winged helix' DNA-binding domain"/>
    <property type="match status" value="1"/>
</dbReference>
<protein>
    <recommendedName>
        <fullName evidence="8">O-methyltransferase domain-containing protein</fullName>
    </recommendedName>
</protein>
<evidence type="ECO:0000313" key="6">
    <source>
        <dbReference type="EMBL" id="KAK3679514.1"/>
    </source>
</evidence>
<dbReference type="Proteomes" id="UP001274830">
    <property type="component" value="Unassembled WGS sequence"/>
</dbReference>
<reference evidence="6" key="1">
    <citation type="submission" date="2023-07" db="EMBL/GenBank/DDBJ databases">
        <title>Black Yeasts Isolated from many extreme environments.</title>
        <authorList>
            <person name="Coleine C."/>
            <person name="Stajich J.E."/>
            <person name="Selbmann L."/>
        </authorList>
    </citation>
    <scope>NUCLEOTIDE SEQUENCE</scope>
    <source>
        <strain evidence="6">CCFEE 5485</strain>
    </source>
</reference>
<keyword evidence="7" id="KW-1185">Reference proteome</keyword>
<keyword evidence="3" id="KW-0949">S-adenosyl-L-methionine</keyword>
<evidence type="ECO:0000259" key="5">
    <source>
        <dbReference type="Pfam" id="PF08100"/>
    </source>
</evidence>
<dbReference type="InterPro" id="IPR016461">
    <property type="entry name" value="COMT-like"/>
</dbReference>
<evidence type="ECO:0000259" key="4">
    <source>
        <dbReference type="Pfam" id="PF00891"/>
    </source>
</evidence>
<evidence type="ECO:0000256" key="2">
    <source>
        <dbReference type="ARBA" id="ARBA00022679"/>
    </source>
</evidence>
<feature type="domain" description="O-methyltransferase dimerisation" evidence="5">
    <location>
        <begin position="86"/>
        <end position="150"/>
    </location>
</feature>
<dbReference type="InterPro" id="IPR012967">
    <property type="entry name" value="COMT_dimerisation"/>
</dbReference>
<evidence type="ECO:0000313" key="7">
    <source>
        <dbReference type="Proteomes" id="UP001274830"/>
    </source>
</evidence>
<dbReference type="InterPro" id="IPR029063">
    <property type="entry name" value="SAM-dependent_MTases_sf"/>
</dbReference>
<sequence length="414" mass="45337">MGFFETLAEAVRQIQAQAESTLKQPNPLGLLTQASATASQAVTTQGRAAALKAARALVNALEAPEEKIVRISWGEPMLFLATRLGIDLKLFAKLQEATSPDCTCDELAKETGCDEVLLSRLLKHLATGAIVKETAVDRYAATPTSNLLATPEGAGPVVNCFSSLGKVESNVVEYFQKRDWKNPTDKDDSPFKYGAKTDLHYFQWVFQPDNQEEAGAFLNHMKLLSSGPRWYDTVPVEEIFGTSCGPSDVLLVDVGGNAGHDITKFHQANPNLQGKLILEDLPQTIESIDAKAIAPVEPLAHDFFTEQPVKGAKAYYLKMILHDWPDSACHDILSNLKPALKAGYSKILINETVIPDKGAEWYATGLDLLMMVTHSAHERREREWKALVKGAGLKVVKIWDCGAAPEKLIEVELA</sequence>